<gene>
    <name evidence="2" type="ORF">LY08_01057</name>
</gene>
<evidence type="ECO:0000256" key="1">
    <source>
        <dbReference type="SAM" id="SignalP"/>
    </source>
</evidence>
<evidence type="ECO:0000313" key="2">
    <source>
        <dbReference type="EMBL" id="RAJ16202.1"/>
    </source>
</evidence>
<evidence type="ECO:0000313" key="3">
    <source>
        <dbReference type="Proteomes" id="UP000248703"/>
    </source>
</evidence>
<reference evidence="2 3" key="1">
    <citation type="submission" date="2018-06" db="EMBL/GenBank/DDBJ databases">
        <title>Genomic Encyclopedia of Archaeal and Bacterial Type Strains, Phase II (KMG-II): from individual species to whole genera.</title>
        <authorList>
            <person name="Goeker M."/>
        </authorList>
    </citation>
    <scope>NUCLEOTIDE SEQUENCE [LARGE SCALE GENOMIC DNA]</scope>
    <source>
        <strain evidence="2 3">DSM 24464</strain>
    </source>
</reference>
<protein>
    <submittedName>
        <fullName evidence="2">Uncharacterized protein</fullName>
    </submittedName>
</protein>
<accession>A0A327RJP1</accession>
<comment type="caution">
    <text evidence="2">The sequence shown here is derived from an EMBL/GenBank/DDBJ whole genome shotgun (WGS) entry which is preliminary data.</text>
</comment>
<feature type="signal peptide" evidence="1">
    <location>
        <begin position="1"/>
        <end position="20"/>
    </location>
</feature>
<feature type="chain" id="PRO_5016309411" evidence="1">
    <location>
        <begin position="21"/>
        <end position="71"/>
    </location>
</feature>
<sequence length="71" mass="7671">MKYVQILLFALASTLFSTNADSNKKGNNNNNKITICHIPPGNPANMHQITISVNALQAHLDHGDIICGTPD</sequence>
<keyword evidence="1" id="KW-0732">Signal</keyword>
<proteinExistence type="predicted"/>
<dbReference type="Proteomes" id="UP000248703">
    <property type="component" value="Unassembled WGS sequence"/>
</dbReference>
<dbReference type="EMBL" id="QLLO01000003">
    <property type="protein sequence ID" value="RAJ16202.1"/>
    <property type="molecule type" value="Genomic_DNA"/>
</dbReference>
<name>A0A327RJP1_9FLAO</name>
<dbReference type="RefSeq" id="WP_111659401.1">
    <property type="nucleotide sequence ID" value="NZ_QLLO01000003.1"/>
</dbReference>
<keyword evidence="3" id="KW-1185">Reference proteome</keyword>
<dbReference type="OrthoDB" id="1121493at2"/>
<organism evidence="2 3">
    <name type="scientific">Olleya aquimaris</name>
    <dbReference type="NCBI Taxonomy" id="639310"/>
    <lineage>
        <taxon>Bacteria</taxon>
        <taxon>Pseudomonadati</taxon>
        <taxon>Bacteroidota</taxon>
        <taxon>Flavobacteriia</taxon>
        <taxon>Flavobacteriales</taxon>
        <taxon>Flavobacteriaceae</taxon>
    </lineage>
</organism>
<dbReference type="AlphaFoldDB" id="A0A327RJP1"/>